<dbReference type="Pfam" id="PF14676">
    <property type="entry name" value="FANCI_S2"/>
    <property type="match status" value="1"/>
</dbReference>
<dbReference type="PANTHER" id="PTHR21818:SF0">
    <property type="entry name" value="FANCONI ANEMIA GROUP I PROTEIN"/>
    <property type="match status" value="1"/>
</dbReference>
<evidence type="ECO:0000259" key="3">
    <source>
        <dbReference type="Pfam" id="PF14678"/>
    </source>
</evidence>
<dbReference type="InterPro" id="IPR029308">
    <property type="entry name" value="FANCI_S1"/>
</dbReference>
<dbReference type="PANTHER" id="PTHR21818">
    <property type="entry name" value="BC025462 PROTEIN"/>
    <property type="match status" value="1"/>
</dbReference>
<evidence type="ECO:0000313" key="5">
    <source>
        <dbReference type="EMBL" id="KAH6595477.1"/>
    </source>
</evidence>
<name>A0ABQ8FBQ5_9FUNG</name>
<proteinExistence type="predicted"/>
<comment type="caution">
    <text evidence="5">The sequence shown here is derived from an EMBL/GenBank/DDBJ whole genome shotgun (WGS) entry which is preliminary data.</text>
</comment>
<accession>A0ABQ8FBQ5</accession>
<dbReference type="InterPro" id="IPR029315">
    <property type="entry name" value="FANCI_S2"/>
</dbReference>
<feature type="domain" description="FANCI solenoid 1" evidence="1">
    <location>
        <begin position="181"/>
        <end position="276"/>
    </location>
</feature>
<dbReference type="Pfam" id="PF14678">
    <property type="entry name" value="FANCI_S4"/>
    <property type="match status" value="2"/>
</dbReference>
<dbReference type="InterPro" id="IPR029312">
    <property type="entry name" value="FANCI_HD2"/>
</dbReference>
<gene>
    <name evidence="5" type="ORF">BASA50_005777</name>
</gene>
<feature type="domain" description="FANCI helical" evidence="4">
    <location>
        <begin position="571"/>
        <end position="760"/>
    </location>
</feature>
<keyword evidence="6" id="KW-1185">Reference proteome</keyword>
<feature type="domain" description="FANCI solenoid 4" evidence="3">
    <location>
        <begin position="999"/>
        <end position="1136"/>
    </location>
</feature>
<dbReference type="EMBL" id="JAFCIX010000301">
    <property type="protein sequence ID" value="KAH6595477.1"/>
    <property type="molecule type" value="Genomic_DNA"/>
</dbReference>
<protein>
    <submittedName>
        <fullName evidence="5">Uncharacterized protein</fullName>
    </submittedName>
</protein>
<dbReference type="Proteomes" id="UP001648503">
    <property type="component" value="Unassembled WGS sequence"/>
</dbReference>
<sequence length="1279" mass="143372">MEGHTTSIIDRILAVYNDGNGNADETSSIISSFPIEEMAQEISQIWIGTNPRASESLCMLIKVNHTSINSTIWSQLLQFLTCIPLDLEETPQNSPCPEILSVVTKEAIKNLSQFKLEACVQGLAQIAAAFQSGLRLCPIAFELFGAMMASISNVGKFVMEVDSASDETSDEPAFHGSSLHRELSGQEYTAMLIRRILSNSWSPTIPAVNIISTLSEVDMSVAETEIFTNRILQCFPISPDHDKPKIAHTLILLTKRGDKTLILTALSNMLSAWSKSTENTSMLPHRIIGSILTNVSFAMRHDQTLCESFLKWIREDHVRLFADYNFAIVLLITHVPRFEFMSLDIMTTAIQIWIEAMGCAHSIRRLLDSSQNHSNSLSVQIDTLLKSSSFDESGITDQIVGSLLKLGCHILDSPSVAQKKKSDVIQLTRINVARDILVSIFNSHGYMQYAVLECLFDRMLFKSESSMRAVMVFELLCADTVRMQSHASLIKEMIGNIYAIPGDVCKRFLAAIAPLVVCDRPLFDCILLVLRKGSFQREFALRDIALDGLLHLLANMDKLGSDQALDLTTKFELIGYLRRFLSQQLEIRERLYAGLLNLACSNPSLANNVMSIIWTQLEQYLESNGEGLKFELCFTKKHGTDVLVESVGVLIHTCSVILSKTIPPEAGISENKLIGNTLLRMIGTYTKLRMEDLQLDENSTMDELEVEMGVLEKKQTWLQTISSVYEAMLGHCFLHGDGSEEWSGFVVNLFKRLQELKGALKDLQPKGRYGFKEKRVGCILSFQVCAPIICKVLENSHTSSDMSAFILSAASGQLSQMLKCSTTLITKGFLDDCKSMANTIYRVFLDRKVQITQCDKKLFILAVDCFERSYLIAQRLDDKQLLEWLVHVLDLAIENDTDTTSTDVCTNGINGSRVGLGTLDALKATLQEQFSLGSYSKQALAIFRCVALVAKRFPIEGVELKEWLVMTVFQQPILDSASIKEVFELFLHSTCIEDDSKLLQKIATDTALQFGSIVVDDDTQDEDQPQSDFLIICQESSSSIALCMLGFLETSLEQIEWCFVHSSSFALTIGHPFSPLEDRLMKRLVQIIIMVGEFENACIPSTVSDTLLRCIGKAYRLLTTIAKMVSLCLISQMIFICDSIAPPLSPPAQRIHDDIILSLVQKLKEVTIHLSDEFIILVKAASANLTQRLYCLIPYLQQRDGEALQNKKKQKGKQHLGNDTKMIPNVIYHIEQYERHLIQLCKHTKIDLAQFIKVSFPLHPNPLSRVFDHCRQLVIVYMH</sequence>
<organism evidence="5 6">
    <name type="scientific">Batrachochytrium salamandrivorans</name>
    <dbReference type="NCBI Taxonomy" id="1357716"/>
    <lineage>
        <taxon>Eukaryota</taxon>
        <taxon>Fungi</taxon>
        <taxon>Fungi incertae sedis</taxon>
        <taxon>Chytridiomycota</taxon>
        <taxon>Chytridiomycota incertae sedis</taxon>
        <taxon>Chytridiomycetes</taxon>
        <taxon>Rhizophydiales</taxon>
        <taxon>Rhizophydiales incertae sedis</taxon>
        <taxon>Batrachochytrium</taxon>
    </lineage>
</organism>
<dbReference type="Pfam" id="PF14675">
    <property type="entry name" value="FANCI_S1"/>
    <property type="match status" value="1"/>
</dbReference>
<dbReference type="InterPro" id="IPR026171">
    <property type="entry name" value="FANCI"/>
</dbReference>
<evidence type="ECO:0000259" key="1">
    <source>
        <dbReference type="Pfam" id="PF14675"/>
    </source>
</evidence>
<dbReference type="Pfam" id="PF14680">
    <property type="entry name" value="FANCI_HD2"/>
    <property type="match status" value="1"/>
</dbReference>
<evidence type="ECO:0000259" key="4">
    <source>
        <dbReference type="Pfam" id="PF14680"/>
    </source>
</evidence>
<dbReference type="InterPro" id="IPR029314">
    <property type="entry name" value="FANCI_S4"/>
</dbReference>
<evidence type="ECO:0000313" key="6">
    <source>
        <dbReference type="Proteomes" id="UP001648503"/>
    </source>
</evidence>
<evidence type="ECO:0000259" key="2">
    <source>
        <dbReference type="Pfam" id="PF14676"/>
    </source>
</evidence>
<feature type="domain" description="FANCI solenoid 2" evidence="2">
    <location>
        <begin position="399"/>
        <end position="550"/>
    </location>
</feature>
<reference evidence="5 6" key="1">
    <citation type="submission" date="2021-02" db="EMBL/GenBank/DDBJ databases">
        <title>Variation within the Batrachochytrium salamandrivorans European outbreak.</title>
        <authorList>
            <person name="Kelly M."/>
            <person name="Pasmans F."/>
            <person name="Shea T.P."/>
            <person name="Munoz J.F."/>
            <person name="Carranza S."/>
            <person name="Cuomo C.A."/>
            <person name="Martel A."/>
        </authorList>
    </citation>
    <scope>NUCLEOTIDE SEQUENCE [LARGE SCALE GENOMIC DNA]</scope>
    <source>
        <strain evidence="5 6">AMFP18/2</strain>
    </source>
</reference>
<feature type="domain" description="FANCI solenoid 4" evidence="3">
    <location>
        <begin position="1167"/>
        <end position="1255"/>
    </location>
</feature>